<evidence type="ECO:0000256" key="2">
    <source>
        <dbReference type="ARBA" id="ARBA00022692"/>
    </source>
</evidence>
<keyword evidence="3" id="KW-1133">Transmembrane helix</keyword>
<evidence type="ECO:0000313" key="7">
    <source>
        <dbReference type="Proteomes" id="UP001606210"/>
    </source>
</evidence>
<evidence type="ECO:0000256" key="3">
    <source>
        <dbReference type="ARBA" id="ARBA00022989"/>
    </source>
</evidence>
<gene>
    <name evidence="6" type="ORF">ACG00Y_19745</name>
</gene>
<dbReference type="RefSeq" id="WP_394481805.1">
    <property type="nucleotide sequence ID" value="NZ_JBIGHV010000007.1"/>
</dbReference>
<dbReference type="Proteomes" id="UP001606210">
    <property type="component" value="Unassembled WGS sequence"/>
</dbReference>
<accession>A0ABW7F8R7</accession>
<feature type="region of interest" description="Disordered" evidence="5">
    <location>
        <begin position="156"/>
        <end position="183"/>
    </location>
</feature>
<keyword evidence="2" id="KW-0812">Transmembrane</keyword>
<dbReference type="NCBIfam" id="TIGR01352">
    <property type="entry name" value="tonB_Cterm"/>
    <property type="match status" value="1"/>
</dbReference>
<sequence length="519" mass="54820">MQADGIKAGDGDVGMSVAVAGWPHPGRSRRLPPSVLVSLVAHGLLLSLTFGGDGAGRAGLGLPWQAEATDLRVVLNADVAPPAVAAPPVPEVLAPALSREAAKAPGDEAPEVLPPPPPVDAPPVLAVERPVAAAWAVPAASAASAVPPPVVATMASASSPAVERLTRPREPRLAQSEREAGEHTAELARVEAERQQIKAAPSVFAAASGTAVEALRRPAPATRAPVAIDARERSAELAQLDASRLEIRSAPAVLSAASAPAVQALRRASESLRPRETRERSAELASLEASRLDGAQGVQQVEAARAEGLRQEAARADAARQDAARAEAARQAAARQEASRLEAVRQEGLRIEAARLAAAQAQAQAQAQAEEEQREARKRAIGRQLDAEAAQRDADRKRPDWVPARRGRLLGRIDANAELAAYGETWGRKIESNITVETARDVARQPHTDAVVTVAVRSNGSVESITFVRSSGVPAVDEAITRIVRSQENYPAFPAALLKDFDVVEIRRTWHFDMAVRLY</sequence>
<feature type="region of interest" description="Disordered" evidence="5">
    <location>
        <begin position="365"/>
        <end position="400"/>
    </location>
</feature>
<dbReference type="InterPro" id="IPR006260">
    <property type="entry name" value="TonB/TolA_C"/>
</dbReference>
<name>A0ABW7F8R7_9BURK</name>
<keyword evidence="4" id="KW-0472">Membrane</keyword>
<feature type="compositionally biased region" description="Basic and acidic residues" evidence="5">
    <location>
        <begin position="164"/>
        <end position="183"/>
    </location>
</feature>
<keyword evidence="7" id="KW-1185">Reference proteome</keyword>
<evidence type="ECO:0000256" key="5">
    <source>
        <dbReference type="SAM" id="MobiDB-lite"/>
    </source>
</evidence>
<dbReference type="EMBL" id="JBIGHV010000007">
    <property type="protein sequence ID" value="MFG6432165.1"/>
    <property type="molecule type" value="Genomic_DNA"/>
</dbReference>
<dbReference type="Gene3D" id="3.30.1150.10">
    <property type="match status" value="1"/>
</dbReference>
<dbReference type="SUPFAM" id="SSF74653">
    <property type="entry name" value="TolA/TonB C-terminal domain"/>
    <property type="match status" value="1"/>
</dbReference>
<evidence type="ECO:0000256" key="4">
    <source>
        <dbReference type="ARBA" id="ARBA00023136"/>
    </source>
</evidence>
<comment type="caution">
    <text evidence="6">The sequence shown here is derived from an EMBL/GenBank/DDBJ whole genome shotgun (WGS) entry which is preliminary data.</text>
</comment>
<evidence type="ECO:0000313" key="6">
    <source>
        <dbReference type="EMBL" id="MFG6432165.1"/>
    </source>
</evidence>
<protein>
    <submittedName>
        <fullName evidence="6">TonB family protein</fullName>
    </submittedName>
</protein>
<comment type="subcellular location">
    <subcellularLocation>
        <location evidence="1">Membrane</location>
        <topology evidence="1">Single-pass membrane protein</topology>
    </subcellularLocation>
</comment>
<feature type="compositionally biased region" description="Basic and acidic residues" evidence="5">
    <location>
        <begin position="385"/>
        <end position="400"/>
    </location>
</feature>
<reference evidence="6 7" key="1">
    <citation type="submission" date="2024-08" db="EMBL/GenBank/DDBJ databases">
        <authorList>
            <person name="Lu H."/>
        </authorList>
    </citation>
    <scope>NUCLEOTIDE SEQUENCE [LARGE SCALE GENOMIC DNA]</scope>
    <source>
        <strain evidence="6 7">LYH14W</strain>
    </source>
</reference>
<evidence type="ECO:0000256" key="1">
    <source>
        <dbReference type="ARBA" id="ARBA00004167"/>
    </source>
</evidence>
<proteinExistence type="predicted"/>
<organism evidence="6 7">
    <name type="scientific">Pelomonas parva</name>
    <dbReference type="NCBI Taxonomy" id="3299032"/>
    <lineage>
        <taxon>Bacteria</taxon>
        <taxon>Pseudomonadati</taxon>
        <taxon>Pseudomonadota</taxon>
        <taxon>Betaproteobacteria</taxon>
        <taxon>Burkholderiales</taxon>
        <taxon>Sphaerotilaceae</taxon>
        <taxon>Roseateles</taxon>
    </lineage>
</organism>
<dbReference type="Pfam" id="PF13103">
    <property type="entry name" value="TonB_2"/>
    <property type="match status" value="1"/>
</dbReference>